<gene>
    <name evidence="1" type="ORF">OKIOD_LOCUS13715</name>
</gene>
<keyword evidence="2" id="KW-1185">Reference proteome</keyword>
<reference evidence="1 2" key="1">
    <citation type="submission" date="2021-04" db="EMBL/GenBank/DDBJ databases">
        <authorList>
            <person name="Bliznina A."/>
        </authorList>
    </citation>
    <scope>NUCLEOTIDE SEQUENCE [LARGE SCALE GENOMIC DNA]</scope>
</reference>
<proteinExistence type="predicted"/>
<sequence length="79" mass="9032">MPITLAQRELVVKKMDEQFASDLKMRKEALDIGKKSTFLYGNLKDYKSFGTYVNDMTYQARANTKAIEGMGLKIVNHLL</sequence>
<dbReference type="Proteomes" id="UP001158576">
    <property type="component" value="Chromosome 2"/>
</dbReference>
<organism evidence="1 2">
    <name type="scientific">Oikopleura dioica</name>
    <name type="common">Tunicate</name>
    <dbReference type="NCBI Taxonomy" id="34765"/>
    <lineage>
        <taxon>Eukaryota</taxon>
        <taxon>Metazoa</taxon>
        <taxon>Chordata</taxon>
        <taxon>Tunicata</taxon>
        <taxon>Appendicularia</taxon>
        <taxon>Copelata</taxon>
        <taxon>Oikopleuridae</taxon>
        <taxon>Oikopleura</taxon>
    </lineage>
</organism>
<evidence type="ECO:0000313" key="1">
    <source>
        <dbReference type="EMBL" id="CAG5110564.1"/>
    </source>
</evidence>
<dbReference type="EMBL" id="OU015567">
    <property type="protein sequence ID" value="CAG5110564.1"/>
    <property type="molecule type" value="Genomic_DNA"/>
</dbReference>
<name>A0ABN7SYM9_OIKDI</name>
<evidence type="ECO:0000313" key="2">
    <source>
        <dbReference type="Proteomes" id="UP001158576"/>
    </source>
</evidence>
<accession>A0ABN7SYM9</accession>
<protein>
    <submittedName>
        <fullName evidence="1">Oidioi.mRNA.OKI2018_I69.chr2.g4950.t1.cds</fullName>
    </submittedName>
</protein>